<feature type="repeat" description="PPR" evidence="5">
    <location>
        <begin position="218"/>
        <end position="252"/>
    </location>
</feature>
<comment type="caution">
    <text evidence="6">The sequence shown here is derived from an EMBL/GenBank/DDBJ whole genome shotgun (WGS) entry which is preliminary data.</text>
</comment>
<organism evidence="6 7">
    <name type="scientific">Gigaspora rosea</name>
    <dbReference type="NCBI Taxonomy" id="44941"/>
    <lineage>
        <taxon>Eukaryota</taxon>
        <taxon>Fungi</taxon>
        <taxon>Fungi incertae sedis</taxon>
        <taxon>Mucoromycota</taxon>
        <taxon>Glomeromycotina</taxon>
        <taxon>Glomeromycetes</taxon>
        <taxon>Diversisporales</taxon>
        <taxon>Gigasporaceae</taxon>
        <taxon>Gigaspora</taxon>
    </lineage>
</organism>
<dbReference type="PANTHER" id="PTHR47447:SF17">
    <property type="entry name" value="OS12G0638900 PROTEIN"/>
    <property type="match status" value="1"/>
</dbReference>
<feature type="repeat" description="PPR" evidence="5">
    <location>
        <begin position="78"/>
        <end position="112"/>
    </location>
</feature>
<dbReference type="Pfam" id="PF13041">
    <property type="entry name" value="PPR_2"/>
    <property type="match status" value="2"/>
</dbReference>
<dbReference type="EMBL" id="QKWP01000778">
    <property type="protein sequence ID" value="RIB15003.1"/>
    <property type="molecule type" value="Genomic_DNA"/>
</dbReference>
<dbReference type="PROSITE" id="PS51375">
    <property type="entry name" value="PPR"/>
    <property type="match status" value="4"/>
</dbReference>
<dbReference type="NCBIfam" id="TIGR00756">
    <property type="entry name" value="PPR"/>
    <property type="match status" value="2"/>
</dbReference>
<evidence type="ECO:0000313" key="6">
    <source>
        <dbReference type="EMBL" id="RIB15003.1"/>
    </source>
</evidence>
<keyword evidence="2" id="KW-0677">Repeat</keyword>
<evidence type="ECO:0000313" key="7">
    <source>
        <dbReference type="Proteomes" id="UP000266673"/>
    </source>
</evidence>
<reference evidence="6 7" key="1">
    <citation type="submission" date="2018-06" db="EMBL/GenBank/DDBJ databases">
        <title>Comparative genomics reveals the genomic features of Rhizophagus irregularis, R. cerebriforme, R. diaphanum and Gigaspora rosea, and their symbiotic lifestyle signature.</title>
        <authorList>
            <person name="Morin E."/>
            <person name="San Clemente H."/>
            <person name="Chen E.C.H."/>
            <person name="De La Providencia I."/>
            <person name="Hainaut M."/>
            <person name="Kuo A."/>
            <person name="Kohler A."/>
            <person name="Murat C."/>
            <person name="Tang N."/>
            <person name="Roy S."/>
            <person name="Loubradou J."/>
            <person name="Henrissat B."/>
            <person name="Grigoriev I.V."/>
            <person name="Corradi N."/>
            <person name="Roux C."/>
            <person name="Martin F.M."/>
        </authorList>
    </citation>
    <scope>NUCLEOTIDE SEQUENCE [LARGE SCALE GENOMIC DNA]</scope>
    <source>
        <strain evidence="6 7">DAOM 194757</strain>
    </source>
</reference>
<dbReference type="Gene3D" id="1.25.40.10">
    <property type="entry name" value="Tetratricopeptide repeat domain"/>
    <property type="match status" value="3"/>
</dbReference>
<feature type="repeat" description="PPR" evidence="5">
    <location>
        <begin position="253"/>
        <end position="287"/>
    </location>
</feature>
<evidence type="ECO:0000256" key="1">
    <source>
        <dbReference type="ARBA" id="ARBA00006192"/>
    </source>
</evidence>
<dbReference type="AlphaFoldDB" id="A0A397V4X8"/>
<dbReference type="OrthoDB" id="185373at2759"/>
<keyword evidence="7" id="KW-1185">Reference proteome</keyword>
<feature type="repeat" description="PPR" evidence="5">
    <location>
        <begin position="394"/>
        <end position="429"/>
    </location>
</feature>
<evidence type="ECO:0000256" key="2">
    <source>
        <dbReference type="ARBA" id="ARBA00022737"/>
    </source>
</evidence>
<dbReference type="InterPro" id="IPR002885">
    <property type="entry name" value="PPR_rpt"/>
</dbReference>
<accession>A0A397V4X8</accession>
<comment type="subunit">
    <text evidence="4">Binds to mitochondrial small subunit 15S rRNA.</text>
</comment>
<name>A0A397V4X8_9GLOM</name>
<sequence length="484" mass="56173">MFKFFTHLALSQKRAAIFRHGFIVTTQLRLVNNFVKSNAKLDIVAYNELMRVNLRSNEHIKKIADLYDEVIRNDIEPNVATFNILMEMWIKEGDINKVSGLYQQMLDKGIRPNSVTFSIVIPAQVISGKTDQALELLQKMISMEESLEHKSRIFYKLFQNLKGDLALTKNFLQGIVDHKINIDHKIYNDLINAYVKKPDLNGAFEIYNAFINQGGMIDVITFTNMIKAIIQADKAEEAMQFYYEVKQTGIQLDTQAYTIMLDTFVKMRRTAEAQKIFVEMRRSKVKPNVITYTSLINGLGQAYNYDGVRNVHSLVRMDLNVELDIGIYNALMDAYNRCGYIHQVLLIWDLLIIGELPIDNSTVSIILDSCGYGRVIHRILNIWKYLHDKKFPLNLNNYHSYIEALARNQLFDEAKNVLMNELKNKGFKPEAKTIRSLLNFLHDVPKKSRCEYEIIEWVRNEYPDLAKEMKFTERKRVVTKAAIT</sequence>
<evidence type="ECO:0000256" key="3">
    <source>
        <dbReference type="ARBA" id="ARBA00044493"/>
    </source>
</evidence>
<dbReference type="Pfam" id="PF01535">
    <property type="entry name" value="PPR"/>
    <property type="match status" value="2"/>
</dbReference>
<comment type="function">
    <text evidence="3">Regulates mitochondrial small subunit maturation by controlling 15S rRNA 5'-end processing. Localizes to the 5' precursor of the 15S rRNA in a position that is subsequently occupied by mS47 in the mature yeast mtSSU. Uses structure and sequence-specific RNA recognition, binding to a single-stranded region of the precursor and specifically recognizing bases -6 to -1. The exchange of Ccm1 for mS47 is coupled to the irreversible removal of precursor rRNA that is accompanied by conformational changes of the mitoribosomal proteins uS5m and mS26. These conformational changes signal completion of 5'-end rRNA processing through protection of the mature 5'-end of the 15S rRNA and stabilization of mS47. The removal of the 5' precursor together with the dissociation of Ccm1 may be catalyzed by the 5'-3' exoribonuclease Pet127. Involved in the specific removal of group I introns in mitochondrial encoded transcripts.</text>
</comment>
<dbReference type="InterPro" id="IPR011990">
    <property type="entry name" value="TPR-like_helical_dom_sf"/>
</dbReference>
<dbReference type="PANTHER" id="PTHR47447">
    <property type="entry name" value="OS03G0856100 PROTEIN"/>
    <property type="match status" value="1"/>
</dbReference>
<gene>
    <name evidence="6" type="ORF">C2G38_2193470</name>
</gene>
<dbReference type="Proteomes" id="UP000266673">
    <property type="component" value="Unassembled WGS sequence"/>
</dbReference>
<evidence type="ECO:0000256" key="5">
    <source>
        <dbReference type="PROSITE-ProRule" id="PRU00708"/>
    </source>
</evidence>
<dbReference type="STRING" id="44941.A0A397V4X8"/>
<evidence type="ECO:0008006" key="8">
    <source>
        <dbReference type="Google" id="ProtNLM"/>
    </source>
</evidence>
<protein>
    <recommendedName>
        <fullName evidence="8">Pentacotripeptide-repeat region of PRORP domain-containing protein</fullName>
    </recommendedName>
</protein>
<proteinExistence type="inferred from homology"/>
<evidence type="ECO:0000256" key="4">
    <source>
        <dbReference type="ARBA" id="ARBA00044511"/>
    </source>
</evidence>
<comment type="similarity">
    <text evidence="1">Belongs to the CCM1 family.</text>
</comment>